<evidence type="ECO:0000256" key="1">
    <source>
        <dbReference type="SAM" id="MobiDB-lite"/>
    </source>
</evidence>
<protein>
    <submittedName>
        <fullName evidence="2">Uncharacterized protein</fullName>
    </submittedName>
</protein>
<evidence type="ECO:0000313" key="3">
    <source>
        <dbReference type="Proteomes" id="UP001293593"/>
    </source>
</evidence>
<dbReference type="Proteomes" id="UP001293593">
    <property type="component" value="Unassembled WGS sequence"/>
</dbReference>
<comment type="caution">
    <text evidence="2">The sequence shown here is derived from an EMBL/GenBank/DDBJ whole genome shotgun (WGS) entry which is preliminary data.</text>
</comment>
<dbReference type="AlphaFoldDB" id="A0AAE1MQQ0"/>
<sequence length="136" mass="14985">MDMKQMDVSRFMLFEATGDSEAADGVADAIMDVQSAGVDDDDDAESCSHEGSETCNWDLGDQQLGGHKSTVADAEFHHHDGKNNDEEETDVYGTSYCDDDEVQKRQHPSSSSVDSGKQLLDEVEKNKRFWEACLAS</sequence>
<name>A0AAE1MQQ0_9FABA</name>
<dbReference type="PANTHER" id="PTHR35726:SF4">
    <property type="entry name" value="GLUTAMIC ACID-RICH PROTEIN-LIKE"/>
    <property type="match status" value="1"/>
</dbReference>
<accession>A0AAE1MQQ0</accession>
<organism evidence="2 3">
    <name type="scientific">Acacia crassicarpa</name>
    <name type="common">northern wattle</name>
    <dbReference type="NCBI Taxonomy" id="499986"/>
    <lineage>
        <taxon>Eukaryota</taxon>
        <taxon>Viridiplantae</taxon>
        <taxon>Streptophyta</taxon>
        <taxon>Embryophyta</taxon>
        <taxon>Tracheophyta</taxon>
        <taxon>Spermatophyta</taxon>
        <taxon>Magnoliopsida</taxon>
        <taxon>eudicotyledons</taxon>
        <taxon>Gunneridae</taxon>
        <taxon>Pentapetalae</taxon>
        <taxon>rosids</taxon>
        <taxon>fabids</taxon>
        <taxon>Fabales</taxon>
        <taxon>Fabaceae</taxon>
        <taxon>Caesalpinioideae</taxon>
        <taxon>mimosoid clade</taxon>
        <taxon>Acacieae</taxon>
        <taxon>Acacia</taxon>
    </lineage>
</organism>
<proteinExistence type="predicted"/>
<keyword evidence="3" id="KW-1185">Reference proteome</keyword>
<feature type="compositionally biased region" description="Basic and acidic residues" evidence="1">
    <location>
        <begin position="74"/>
        <end position="84"/>
    </location>
</feature>
<dbReference type="PANTHER" id="PTHR35726">
    <property type="entry name" value="GLUTAMIC ACID-RICH PROTEIN-LIKE"/>
    <property type="match status" value="1"/>
</dbReference>
<reference evidence="2" key="1">
    <citation type="submission" date="2023-10" db="EMBL/GenBank/DDBJ databases">
        <title>Chromosome-level genome of the transformable northern wattle, Acacia crassicarpa.</title>
        <authorList>
            <person name="Massaro I."/>
            <person name="Sinha N.R."/>
            <person name="Poethig S."/>
            <person name="Leichty A.R."/>
        </authorList>
    </citation>
    <scope>NUCLEOTIDE SEQUENCE</scope>
    <source>
        <strain evidence="2">Acra3RX</strain>
        <tissue evidence="2">Leaf</tissue>
    </source>
</reference>
<evidence type="ECO:0000313" key="2">
    <source>
        <dbReference type="EMBL" id="KAK4273160.1"/>
    </source>
</evidence>
<dbReference type="EMBL" id="JAWXYG010000005">
    <property type="protein sequence ID" value="KAK4273160.1"/>
    <property type="molecule type" value="Genomic_DNA"/>
</dbReference>
<feature type="region of interest" description="Disordered" evidence="1">
    <location>
        <begin position="37"/>
        <end position="119"/>
    </location>
</feature>
<gene>
    <name evidence="2" type="ORF">QN277_021614</name>
</gene>